<evidence type="ECO:0000313" key="1">
    <source>
        <dbReference type="EMBL" id="DAD95273.1"/>
    </source>
</evidence>
<sequence length="30" mass="3622">MLQENNTIRQYRTRRSSLKNSVSYMGLMLM</sequence>
<protein>
    <submittedName>
        <fullName evidence="1">Uncharacterized protein</fullName>
    </submittedName>
</protein>
<name>A0A8S5NKP7_9CAUD</name>
<proteinExistence type="predicted"/>
<accession>A0A8S5NKP7</accession>
<dbReference type="EMBL" id="BK015191">
    <property type="protein sequence ID" value="DAD95273.1"/>
    <property type="molecule type" value="Genomic_DNA"/>
</dbReference>
<organism evidence="1">
    <name type="scientific">Podoviridae sp. ctsNK10</name>
    <dbReference type="NCBI Taxonomy" id="2826582"/>
    <lineage>
        <taxon>Viruses</taxon>
        <taxon>Duplodnaviria</taxon>
        <taxon>Heunggongvirae</taxon>
        <taxon>Uroviricota</taxon>
        <taxon>Caudoviricetes</taxon>
    </lineage>
</organism>
<reference evidence="1" key="1">
    <citation type="journal article" date="2021" name="Proc. Natl. Acad. Sci. U.S.A.">
        <title>A Catalog of Tens of Thousands of Viruses from Human Metagenomes Reveals Hidden Associations with Chronic Diseases.</title>
        <authorList>
            <person name="Tisza M.J."/>
            <person name="Buck C.B."/>
        </authorList>
    </citation>
    <scope>NUCLEOTIDE SEQUENCE</scope>
    <source>
        <strain evidence="1">CtsNK10</strain>
    </source>
</reference>